<proteinExistence type="predicted"/>
<feature type="region of interest" description="Disordered" evidence="1">
    <location>
        <begin position="43"/>
        <end position="114"/>
    </location>
</feature>
<dbReference type="RefSeq" id="WP_270878634.1">
    <property type="nucleotide sequence ID" value="NZ_JAQFVF010000020.1"/>
</dbReference>
<evidence type="ECO:0000256" key="1">
    <source>
        <dbReference type="SAM" id="MobiDB-lite"/>
    </source>
</evidence>
<comment type="caution">
    <text evidence="2">The sequence shown here is derived from an EMBL/GenBank/DDBJ whole genome shotgun (WGS) entry which is preliminary data.</text>
</comment>
<dbReference type="EMBL" id="JBHSMJ010000009">
    <property type="protein sequence ID" value="MFC5448367.1"/>
    <property type="molecule type" value="Genomic_DNA"/>
</dbReference>
<feature type="compositionally biased region" description="Basic and acidic residues" evidence="1">
    <location>
        <begin position="45"/>
        <end position="72"/>
    </location>
</feature>
<protein>
    <submittedName>
        <fullName evidence="2">Uncharacterized protein</fullName>
    </submittedName>
</protein>
<evidence type="ECO:0000313" key="3">
    <source>
        <dbReference type="Proteomes" id="UP001596044"/>
    </source>
</evidence>
<evidence type="ECO:0000313" key="2">
    <source>
        <dbReference type="EMBL" id="MFC5448367.1"/>
    </source>
</evidence>
<name>A0ABW0K6P7_9BACL</name>
<sequence length="114" mass="12992">MDMKAIDLQFAVHKNDEAGIRQNQLMQKPRQDEALLENQSLQMTELERSRSSRIEESAKSNIKDQREKEHSQSHHGHQSGASHVESELAVQSHHVSNVAQSVHPYKGHHIDLSL</sequence>
<accession>A0ABW0K6P7</accession>
<dbReference type="Proteomes" id="UP001596044">
    <property type="component" value="Unassembled WGS sequence"/>
</dbReference>
<keyword evidence="3" id="KW-1185">Reference proteome</keyword>
<gene>
    <name evidence="2" type="ORF">ACFPOG_08850</name>
</gene>
<reference evidence="3" key="1">
    <citation type="journal article" date="2019" name="Int. J. Syst. Evol. Microbiol.">
        <title>The Global Catalogue of Microorganisms (GCM) 10K type strain sequencing project: providing services to taxonomists for standard genome sequencing and annotation.</title>
        <authorList>
            <consortium name="The Broad Institute Genomics Platform"/>
            <consortium name="The Broad Institute Genome Sequencing Center for Infectious Disease"/>
            <person name="Wu L."/>
            <person name="Ma J."/>
        </authorList>
    </citation>
    <scope>NUCLEOTIDE SEQUENCE [LARGE SCALE GENOMIC DNA]</scope>
    <source>
        <strain evidence="3">KACC 11904</strain>
    </source>
</reference>
<organism evidence="2 3">
    <name type="scientific">Paenibacillus aestuarii</name>
    <dbReference type="NCBI Taxonomy" id="516965"/>
    <lineage>
        <taxon>Bacteria</taxon>
        <taxon>Bacillati</taxon>
        <taxon>Bacillota</taxon>
        <taxon>Bacilli</taxon>
        <taxon>Bacillales</taxon>
        <taxon>Paenibacillaceae</taxon>
        <taxon>Paenibacillus</taxon>
    </lineage>
</organism>